<proteinExistence type="predicted"/>
<name>A0A9N8E5Q1_9STRA</name>
<keyword evidence="2" id="KW-0732">Signal</keyword>
<feature type="signal peptide" evidence="2">
    <location>
        <begin position="1"/>
        <end position="16"/>
    </location>
</feature>
<dbReference type="OrthoDB" id="10627695at2759"/>
<sequence length="217" mass="24111">MARSLLLGWMLFAVVAHHMSNDQQNLKKLHQRWLASASSTEDGCVLAEECKLCDAALRSEITECRETGRVEIWKCSNDAEDSNNNNNDSTTTSTTTTTVSASVGVGPLYRSCLRTKSDEEFLMVRLQVIWVVLGTAAFVLSRKQKSLSASLFDQRKLASQQAAQQQQSTTNNIGQKKRRTSAYNTSSSALTHENNIEMTKIEQQETMPLTMDAVDVV</sequence>
<feature type="region of interest" description="Disordered" evidence="1">
    <location>
        <begin position="77"/>
        <end position="97"/>
    </location>
</feature>
<evidence type="ECO:0000313" key="3">
    <source>
        <dbReference type="EMBL" id="CAB9512239.1"/>
    </source>
</evidence>
<feature type="region of interest" description="Disordered" evidence="1">
    <location>
        <begin position="163"/>
        <end position="189"/>
    </location>
</feature>
<organism evidence="3 4">
    <name type="scientific">Seminavis robusta</name>
    <dbReference type="NCBI Taxonomy" id="568900"/>
    <lineage>
        <taxon>Eukaryota</taxon>
        <taxon>Sar</taxon>
        <taxon>Stramenopiles</taxon>
        <taxon>Ochrophyta</taxon>
        <taxon>Bacillariophyta</taxon>
        <taxon>Bacillariophyceae</taxon>
        <taxon>Bacillariophycidae</taxon>
        <taxon>Naviculales</taxon>
        <taxon>Naviculaceae</taxon>
        <taxon>Seminavis</taxon>
    </lineage>
</organism>
<dbReference type="EMBL" id="CAICTM010000524">
    <property type="protein sequence ID" value="CAB9512239.1"/>
    <property type="molecule type" value="Genomic_DNA"/>
</dbReference>
<evidence type="ECO:0000256" key="1">
    <source>
        <dbReference type="SAM" id="MobiDB-lite"/>
    </source>
</evidence>
<feature type="chain" id="PRO_5040282730" evidence="2">
    <location>
        <begin position="17"/>
        <end position="217"/>
    </location>
</feature>
<protein>
    <submittedName>
        <fullName evidence="3">Uncharacterized protein</fullName>
    </submittedName>
</protein>
<feature type="compositionally biased region" description="Low complexity" evidence="1">
    <location>
        <begin position="82"/>
        <end position="97"/>
    </location>
</feature>
<gene>
    <name evidence="3" type="ORF">SEMRO_525_G160240.1</name>
</gene>
<dbReference type="AlphaFoldDB" id="A0A9N8E5Q1"/>
<keyword evidence="4" id="KW-1185">Reference proteome</keyword>
<comment type="caution">
    <text evidence="3">The sequence shown here is derived from an EMBL/GenBank/DDBJ whole genome shotgun (WGS) entry which is preliminary data.</text>
</comment>
<dbReference type="Proteomes" id="UP001153069">
    <property type="component" value="Unassembled WGS sequence"/>
</dbReference>
<evidence type="ECO:0000256" key="2">
    <source>
        <dbReference type="SAM" id="SignalP"/>
    </source>
</evidence>
<accession>A0A9N8E5Q1</accession>
<reference evidence="3" key="1">
    <citation type="submission" date="2020-06" db="EMBL/GenBank/DDBJ databases">
        <authorList>
            <consortium name="Plant Systems Biology data submission"/>
        </authorList>
    </citation>
    <scope>NUCLEOTIDE SEQUENCE</scope>
    <source>
        <strain evidence="3">D6</strain>
    </source>
</reference>
<evidence type="ECO:0000313" key="4">
    <source>
        <dbReference type="Proteomes" id="UP001153069"/>
    </source>
</evidence>